<dbReference type="EMBL" id="NBWC01000009">
    <property type="protein sequence ID" value="ORL65741.1"/>
    <property type="molecule type" value="Genomic_DNA"/>
</dbReference>
<dbReference type="GO" id="GO:0033265">
    <property type="term" value="F:choline binding"/>
    <property type="evidence" value="ECO:0007669"/>
    <property type="project" value="InterPro"/>
</dbReference>
<dbReference type="NCBIfam" id="TIGR03414">
    <property type="entry name" value="ABC_choline_bnd"/>
    <property type="match status" value="1"/>
</dbReference>
<dbReference type="Pfam" id="PF04069">
    <property type="entry name" value="OpuAC"/>
    <property type="match status" value="1"/>
</dbReference>
<proteinExistence type="predicted"/>
<dbReference type="Gene3D" id="3.40.190.10">
    <property type="entry name" value="Periplasmic binding protein-like II"/>
    <property type="match status" value="1"/>
</dbReference>
<dbReference type="GO" id="GO:0042597">
    <property type="term" value="C:periplasmic space"/>
    <property type="evidence" value="ECO:0007669"/>
    <property type="project" value="InterPro"/>
</dbReference>
<reference evidence="3 4" key="1">
    <citation type="submission" date="2017-04" db="EMBL/GenBank/DDBJ databases">
        <title>Presence of VIM-2 positive Pseudomonas species in chickens and their surrounding environment.</title>
        <authorList>
            <person name="Zhang R."/>
        </authorList>
    </citation>
    <scope>NUCLEOTIDE SEQUENCE [LARGE SCALE GENOMIC DNA]</scope>
    <source>
        <strain evidence="3 4">DZ-C18</strain>
    </source>
</reference>
<evidence type="ECO:0000256" key="1">
    <source>
        <dbReference type="SAM" id="SignalP"/>
    </source>
</evidence>
<feature type="domain" description="ABC-type glycine betaine transport system substrate-binding" evidence="2">
    <location>
        <begin position="30"/>
        <end position="282"/>
    </location>
</feature>
<evidence type="ECO:0000259" key="2">
    <source>
        <dbReference type="Pfam" id="PF04069"/>
    </source>
</evidence>
<gene>
    <name evidence="3" type="ORF">B7H17_07585</name>
</gene>
<protein>
    <submittedName>
        <fullName evidence="3">Glycine/betaine ABC transporter substrate-binding protein</fullName>
    </submittedName>
</protein>
<name>A0A1X1A1G6_PSEPU</name>
<organism evidence="3 4">
    <name type="scientific">Pseudomonas putida</name>
    <name type="common">Arthrobacter siderocapsulatus</name>
    <dbReference type="NCBI Taxonomy" id="303"/>
    <lineage>
        <taxon>Bacteria</taxon>
        <taxon>Pseudomonadati</taxon>
        <taxon>Pseudomonadota</taxon>
        <taxon>Gammaproteobacteria</taxon>
        <taxon>Pseudomonadales</taxon>
        <taxon>Pseudomonadaceae</taxon>
        <taxon>Pseudomonas</taxon>
    </lineage>
</organism>
<evidence type="ECO:0000313" key="4">
    <source>
        <dbReference type="Proteomes" id="UP000193675"/>
    </source>
</evidence>
<dbReference type="RefSeq" id="WP_084855278.1">
    <property type="nucleotide sequence ID" value="NZ_NBWC01000009.1"/>
</dbReference>
<dbReference type="CDD" id="cd13640">
    <property type="entry name" value="PBP2_ChoX"/>
    <property type="match status" value="1"/>
</dbReference>
<dbReference type="AlphaFoldDB" id="A0A1X1A1G6"/>
<feature type="signal peptide" evidence="1">
    <location>
        <begin position="1"/>
        <end position="22"/>
    </location>
</feature>
<feature type="chain" id="PRO_5013162827" evidence="1">
    <location>
        <begin position="23"/>
        <end position="312"/>
    </location>
</feature>
<dbReference type="InterPro" id="IPR007210">
    <property type="entry name" value="ABC_Gly_betaine_transp_sub-bd"/>
</dbReference>
<dbReference type="Proteomes" id="UP000193675">
    <property type="component" value="Unassembled WGS sequence"/>
</dbReference>
<dbReference type="GO" id="GO:0022857">
    <property type="term" value="F:transmembrane transporter activity"/>
    <property type="evidence" value="ECO:0007669"/>
    <property type="project" value="InterPro"/>
</dbReference>
<accession>A0A1X1A1G6</accession>
<dbReference type="GO" id="GO:0015871">
    <property type="term" value="P:choline transport"/>
    <property type="evidence" value="ECO:0007669"/>
    <property type="project" value="InterPro"/>
</dbReference>
<evidence type="ECO:0000313" key="3">
    <source>
        <dbReference type="EMBL" id="ORL65741.1"/>
    </source>
</evidence>
<dbReference type="SUPFAM" id="SSF53850">
    <property type="entry name" value="Periplasmic binding protein-like II"/>
    <property type="match status" value="1"/>
</dbReference>
<keyword evidence="1" id="KW-0732">Signal</keyword>
<comment type="caution">
    <text evidence="3">The sequence shown here is derived from an EMBL/GenBank/DDBJ whole genome shotgun (WGS) entry which is preliminary data.</text>
</comment>
<sequence>MKRSITAATCAALLSVASGTWAAEPAACQNVRMGSVNWTDVVASSAVAEALLDSLGYKVKQTSASQQIILAGMAEKRLDIFLGYWQPTMQSVAKPYLDKQQIDVISPATLSDAQSTYAVPAYAYDAGLKTFADIARFRDKLNNRIYLIEPGSGMNRITQQMIDQDKFGLKGFQGVESSEAGMLTAVKRAVNQQKWVVFAGWKPHPMNLQIDMKYLSGSDDAFGPNEGSATVSIMTAAGYQQQCGNVAKLLHNLCFTSEGVSQVMEPILDRTAPLEAARAWLKAHPEQVSTWLAGVTTFDGKPADATLVASQQ</sequence>
<dbReference type="OrthoDB" id="9787902at2"/>
<dbReference type="GO" id="GO:0043190">
    <property type="term" value="C:ATP-binding cassette (ABC) transporter complex"/>
    <property type="evidence" value="ECO:0007669"/>
    <property type="project" value="InterPro"/>
</dbReference>
<dbReference type="InterPro" id="IPR017783">
    <property type="entry name" value="ABC_choline_sub-bd"/>
</dbReference>
<dbReference type="Gene3D" id="3.40.190.100">
    <property type="entry name" value="Glycine betaine-binding periplasmic protein, domain 2"/>
    <property type="match status" value="1"/>
</dbReference>